<protein>
    <recommendedName>
        <fullName evidence="4">LysM domain-containing protein</fullName>
    </recommendedName>
</protein>
<accession>A0A5C3LLI9</accession>
<feature type="domain" description="LysM" evidence="4">
    <location>
        <begin position="235"/>
        <end position="281"/>
    </location>
</feature>
<name>A0A5C3LLI9_9AGAR</name>
<feature type="domain" description="LysM" evidence="4">
    <location>
        <begin position="405"/>
        <end position="451"/>
    </location>
</feature>
<dbReference type="AlphaFoldDB" id="A0A5C3LLI9"/>
<dbReference type="SUPFAM" id="SSF54106">
    <property type="entry name" value="LysM domain"/>
    <property type="match status" value="3"/>
</dbReference>
<dbReference type="Proteomes" id="UP000308652">
    <property type="component" value="Unassembled WGS sequence"/>
</dbReference>
<feature type="signal peptide" evidence="3">
    <location>
        <begin position="1"/>
        <end position="20"/>
    </location>
</feature>
<dbReference type="Pfam" id="PF01476">
    <property type="entry name" value="LysM"/>
    <property type="match status" value="3"/>
</dbReference>
<feature type="domain" description="LysM" evidence="4">
    <location>
        <begin position="324"/>
        <end position="370"/>
    </location>
</feature>
<keyword evidence="1" id="KW-0147">Chitin-binding</keyword>
<dbReference type="InterPro" id="IPR036779">
    <property type="entry name" value="LysM_dom_sf"/>
</dbReference>
<keyword evidence="6" id="KW-1185">Reference proteome</keyword>
<reference evidence="5 6" key="1">
    <citation type="journal article" date="2019" name="Nat. Ecol. Evol.">
        <title>Megaphylogeny resolves global patterns of mushroom evolution.</title>
        <authorList>
            <person name="Varga T."/>
            <person name="Krizsan K."/>
            <person name="Foldi C."/>
            <person name="Dima B."/>
            <person name="Sanchez-Garcia M."/>
            <person name="Sanchez-Ramirez S."/>
            <person name="Szollosi G.J."/>
            <person name="Szarkandi J.G."/>
            <person name="Papp V."/>
            <person name="Albert L."/>
            <person name="Andreopoulos W."/>
            <person name="Angelini C."/>
            <person name="Antonin V."/>
            <person name="Barry K.W."/>
            <person name="Bougher N.L."/>
            <person name="Buchanan P."/>
            <person name="Buyck B."/>
            <person name="Bense V."/>
            <person name="Catcheside P."/>
            <person name="Chovatia M."/>
            <person name="Cooper J."/>
            <person name="Damon W."/>
            <person name="Desjardin D."/>
            <person name="Finy P."/>
            <person name="Geml J."/>
            <person name="Haridas S."/>
            <person name="Hughes K."/>
            <person name="Justo A."/>
            <person name="Karasinski D."/>
            <person name="Kautmanova I."/>
            <person name="Kiss B."/>
            <person name="Kocsube S."/>
            <person name="Kotiranta H."/>
            <person name="LaButti K.M."/>
            <person name="Lechner B.E."/>
            <person name="Liimatainen K."/>
            <person name="Lipzen A."/>
            <person name="Lukacs Z."/>
            <person name="Mihaltcheva S."/>
            <person name="Morgado L.N."/>
            <person name="Niskanen T."/>
            <person name="Noordeloos M.E."/>
            <person name="Ohm R.A."/>
            <person name="Ortiz-Santana B."/>
            <person name="Ovrebo C."/>
            <person name="Racz N."/>
            <person name="Riley R."/>
            <person name="Savchenko A."/>
            <person name="Shiryaev A."/>
            <person name="Soop K."/>
            <person name="Spirin V."/>
            <person name="Szebenyi C."/>
            <person name="Tomsovsky M."/>
            <person name="Tulloss R.E."/>
            <person name="Uehling J."/>
            <person name="Grigoriev I.V."/>
            <person name="Vagvolgyi C."/>
            <person name="Papp T."/>
            <person name="Martin F.M."/>
            <person name="Miettinen O."/>
            <person name="Hibbett D.S."/>
            <person name="Nagy L.G."/>
        </authorList>
    </citation>
    <scope>NUCLEOTIDE SEQUENCE [LARGE SCALE GENOMIC DNA]</scope>
    <source>
        <strain evidence="5 6">CBS 166.37</strain>
    </source>
</reference>
<dbReference type="OrthoDB" id="5985073at2759"/>
<evidence type="ECO:0000313" key="5">
    <source>
        <dbReference type="EMBL" id="TFK33710.1"/>
    </source>
</evidence>
<dbReference type="SMART" id="SM00257">
    <property type="entry name" value="LysM"/>
    <property type="match status" value="4"/>
</dbReference>
<dbReference type="GO" id="GO:0008061">
    <property type="term" value="F:chitin binding"/>
    <property type="evidence" value="ECO:0007669"/>
    <property type="project" value="UniProtKB-KW"/>
</dbReference>
<evidence type="ECO:0000256" key="1">
    <source>
        <dbReference type="ARBA" id="ARBA00022669"/>
    </source>
</evidence>
<feature type="domain" description="LysM" evidence="4">
    <location>
        <begin position="185"/>
        <end position="230"/>
    </location>
</feature>
<dbReference type="InterPro" id="IPR052210">
    <property type="entry name" value="LysM1-like"/>
</dbReference>
<dbReference type="EMBL" id="ML213643">
    <property type="protein sequence ID" value="TFK33710.1"/>
    <property type="molecule type" value="Genomic_DNA"/>
</dbReference>
<feature type="chain" id="PRO_5022851080" description="LysM domain-containing protein" evidence="3">
    <location>
        <begin position="21"/>
        <end position="480"/>
    </location>
</feature>
<dbReference type="Gene3D" id="3.10.350.10">
    <property type="entry name" value="LysM domain"/>
    <property type="match status" value="4"/>
</dbReference>
<sequence>MHVCEAYLLASWLFIHQVQAQFKLFPNSTHSTANLSQGCITVLNATINCDSYIQQLVLNDYYGSLSNVTLQDSVCSAACSMSLGSYHNGAVTACASNPQPWPGVPAVWAGNAIWALYNRTCLKDPTTEAYGVNQVMAINTGNVAIQATCSTGPLPTVAQPPATNMTAVPGVVISNPVNAACLSGSHYTVQPGDDVQKIAVAHNVATGTLKTLNGIFPDSTNLFAGQDLCLPRMCPTYLVQANNNCATVAATDSITFAQLVNYNPLINLDCTNLISNTNICIGPSGPMYTPTTIPGAMVMTSDFATSTVALPGATPFGTMANCGKFYEVNPGDNCQQISLNNSISVDLFKETNPLINADCTNLTPGLFYCIWPLTNWNATNNATTTLTIATPPALTPTGSTSNCFEWHVVVSGDTCLLITTSFGITLAQFQTWNLQINAQCSNLLLGNAYISSALKTIATVSMPLPQAPLVPHPQPPQLGQ</sequence>
<evidence type="ECO:0000256" key="3">
    <source>
        <dbReference type="SAM" id="SignalP"/>
    </source>
</evidence>
<organism evidence="5 6">
    <name type="scientific">Crucibulum laeve</name>
    <dbReference type="NCBI Taxonomy" id="68775"/>
    <lineage>
        <taxon>Eukaryota</taxon>
        <taxon>Fungi</taxon>
        <taxon>Dikarya</taxon>
        <taxon>Basidiomycota</taxon>
        <taxon>Agaricomycotina</taxon>
        <taxon>Agaricomycetes</taxon>
        <taxon>Agaricomycetidae</taxon>
        <taxon>Agaricales</taxon>
        <taxon>Agaricineae</taxon>
        <taxon>Nidulariaceae</taxon>
        <taxon>Crucibulum</taxon>
    </lineage>
</organism>
<evidence type="ECO:0000259" key="4">
    <source>
        <dbReference type="PROSITE" id="PS51782"/>
    </source>
</evidence>
<proteinExistence type="predicted"/>
<keyword evidence="3" id="KW-0732">Signal</keyword>
<dbReference type="CDD" id="cd00118">
    <property type="entry name" value="LysM"/>
    <property type="match status" value="3"/>
</dbReference>
<evidence type="ECO:0000313" key="6">
    <source>
        <dbReference type="Proteomes" id="UP000308652"/>
    </source>
</evidence>
<dbReference type="PANTHER" id="PTHR34997">
    <property type="entry name" value="AM15"/>
    <property type="match status" value="1"/>
</dbReference>
<dbReference type="STRING" id="68775.A0A5C3LLI9"/>
<dbReference type="PROSITE" id="PS51782">
    <property type="entry name" value="LYSM"/>
    <property type="match status" value="4"/>
</dbReference>
<gene>
    <name evidence="5" type="ORF">BDQ12DRAFT_670041</name>
</gene>
<dbReference type="InterPro" id="IPR018392">
    <property type="entry name" value="LysM"/>
</dbReference>
<dbReference type="PANTHER" id="PTHR34997:SF1">
    <property type="entry name" value="PEPTIDOGLYCAN-BINDING LYSIN DOMAIN"/>
    <property type="match status" value="1"/>
</dbReference>
<keyword evidence="2" id="KW-0843">Virulence</keyword>
<evidence type="ECO:0000256" key="2">
    <source>
        <dbReference type="ARBA" id="ARBA00023026"/>
    </source>
</evidence>